<evidence type="ECO:0000256" key="2">
    <source>
        <dbReference type="ARBA" id="ARBA00022679"/>
    </source>
</evidence>
<keyword evidence="8" id="KW-1185">Reference proteome</keyword>
<evidence type="ECO:0000256" key="4">
    <source>
        <dbReference type="PROSITE-ProRule" id="PRU01024"/>
    </source>
</evidence>
<dbReference type="PROSITE" id="PS50926">
    <property type="entry name" value="TRAM"/>
    <property type="match status" value="1"/>
</dbReference>
<feature type="region of interest" description="Disordered" evidence="5">
    <location>
        <begin position="1"/>
        <end position="23"/>
    </location>
</feature>
<dbReference type="InterPro" id="IPR030391">
    <property type="entry name" value="MeTrfase_TrmA_CS"/>
</dbReference>
<evidence type="ECO:0000256" key="5">
    <source>
        <dbReference type="SAM" id="MobiDB-lite"/>
    </source>
</evidence>
<dbReference type="PANTHER" id="PTHR11061:SF30">
    <property type="entry name" value="TRNA (URACIL(54)-C(5))-METHYLTRANSFERASE"/>
    <property type="match status" value="1"/>
</dbReference>
<keyword evidence="2 4" id="KW-0808">Transferase</keyword>
<dbReference type="InterPro" id="IPR012340">
    <property type="entry name" value="NA-bd_OB-fold"/>
</dbReference>
<evidence type="ECO:0000256" key="1">
    <source>
        <dbReference type="ARBA" id="ARBA00022603"/>
    </source>
</evidence>
<dbReference type="PROSITE" id="PS51687">
    <property type="entry name" value="SAM_MT_RNA_M5U"/>
    <property type="match status" value="1"/>
</dbReference>
<comment type="similarity">
    <text evidence="4">Belongs to the class I-like SAM-binding methyltransferase superfamily. RNA M5U methyltransferase family.</text>
</comment>
<feature type="binding site" evidence="4">
    <location>
        <position position="264"/>
    </location>
    <ligand>
        <name>S-adenosyl-L-methionine</name>
        <dbReference type="ChEBI" id="CHEBI:59789"/>
    </ligand>
</feature>
<feature type="active site" description="Nucleophile" evidence="4">
    <location>
        <position position="390"/>
    </location>
</feature>
<dbReference type="PROSITE" id="PS01231">
    <property type="entry name" value="TRMA_2"/>
    <property type="match status" value="1"/>
</dbReference>
<dbReference type="SUPFAM" id="SSF50249">
    <property type="entry name" value="Nucleic acid-binding proteins"/>
    <property type="match status" value="1"/>
</dbReference>
<organism evidence="7 8">
    <name type="scientific">Ornithinimicrobium faecis</name>
    <dbReference type="NCBI Taxonomy" id="2934158"/>
    <lineage>
        <taxon>Bacteria</taxon>
        <taxon>Bacillati</taxon>
        <taxon>Actinomycetota</taxon>
        <taxon>Actinomycetes</taxon>
        <taxon>Micrococcales</taxon>
        <taxon>Ornithinimicrobiaceae</taxon>
        <taxon>Ornithinimicrobium</taxon>
    </lineage>
</organism>
<evidence type="ECO:0000313" key="7">
    <source>
        <dbReference type="EMBL" id="USQ81767.1"/>
    </source>
</evidence>
<feature type="binding site" evidence="4">
    <location>
        <position position="293"/>
    </location>
    <ligand>
        <name>S-adenosyl-L-methionine</name>
        <dbReference type="ChEBI" id="CHEBI:59789"/>
    </ligand>
</feature>
<feature type="binding site" evidence="4">
    <location>
        <position position="363"/>
    </location>
    <ligand>
        <name>S-adenosyl-L-methionine</name>
        <dbReference type="ChEBI" id="CHEBI:59789"/>
    </ligand>
</feature>
<dbReference type="Pfam" id="PF05958">
    <property type="entry name" value="tRNA_U5-meth_tr"/>
    <property type="match status" value="1"/>
</dbReference>
<keyword evidence="3 4" id="KW-0949">S-adenosyl-L-methionine</keyword>
<feature type="binding site" evidence="4">
    <location>
        <position position="317"/>
    </location>
    <ligand>
        <name>S-adenosyl-L-methionine</name>
        <dbReference type="ChEBI" id="CHEBI:59789"/>
    </ligand>
</feature>
<feature type="domain" description="TRAM" evidence="6">
    <location>
        <begin position="30"/>
        <end position="90"/>
    </location>
</feature>
<dbReference type="InterPro" id="IPR002792">
    <property type="entry name" value="TRAM_dom"/>
</dbReference>
<dbReference type="InterPro" id="IPR010280">
    <property type="entry name" value="U5_MeTrfase_fam"/>
</dbReference>
<dbReference type="PANTHER" id="PTHR11061">
    <property type="entry name" value="RNA M5U METHYLTRANSFERASE"/>
    <property type="match status" value="1"/>
</dbReference>
<dbReference type="Gene3D" id="2.40.50.1070">
    <property type="match status" value="2"/>
</dbReference>
<evidence type="ECO:0000256" key="3">
    <source>
        <dbReference type="ARBA" id="ARBA00022691"/>
    </source>
</evidence>
<feature type="compositionally biased region" description="Polar residues" evidence="5">
    <location>
        <begin position="1"/>
        <end position="12"/>
    </location>
</feature>
<dbReference type="EMBL" id="CP099489">
    <property type="protein sequence ID" value="USQ81767.1"/>
    <property type="molecule type" value="Genomic_DNA"/>
</dbReference>
<evidence type="ECO:0000313" key="8">
    <source>
        <dbReference type="Proteomes" id="UP001056455"/>
    </source>
</evidence>
<gene>
    <name evidence="7" type="ORF">NF556_09010</name>
</gene>
<reference evidence="7" key="1">
    <citation type="submission" date="2022-06" db="EMBL/GenBank/DDBJ databases">
        <title>Ornithinimicrobium HY1793.</title>
        <authorList>
            <person name="Huang Y."/>
        </authorList>
    </citation>
    <scope>NUCLEOTIDE SEQUENCE</scope>
    <source>
        <strain evidence="7">HY1793</strain>
    </source>
</reference>
<name>A0ABY4YYT4_9MICO</name>
<dbReference type="SUPFAM" id="SSF53335">
    <property type="entry name" value="S-adenosyl-L-methionine-dependent methyltransferases"/>
    <property type="match status" value="1"/>
</dbReference>
<dbReference type="Proteomes" id="UP001056455">
    <property type="component" value="Chromosome"/>
</dbReference>
<dbReference type="CDD" id="cd02440">
    <property type="entry name" value="AdoMet_MTases"/>
    <property type="match status" value="1"/>
</dbReference>
<dbReference type="RefSeq" id="WP_252595303.1">
    <property type="nucleotide sequence ID" value="NZ_CP099489.1"/>
</dbReference>
<dbReference type="Gene3D" id="3.40.50.150">
    <property type="entry name" value="Vaccinia Virus protein VP39"/>
    <property type="match status" value="2"/>
</dbReference>
<dbReference type="InterPro" id="IPR029063">
    <property type="entry name" value="SAM-dependent_MTases_sf"/>
</dbReference>
<evidence type="ECO:0000259" key="6">
    <source>
        <dbReference type="PROSITE" id="PS50926"/>
    </source>
</evidence>
<proteinExistence type="inferred from homology"/>
<sequence length="433" mass="46597">MNTRQNAEQSPQGAGNGAENEAANGAAEGAIAVGERFVVDVGPVAHGGHCVARHEGQVVFVRHTLPGEQVRAEVTEIGPGGRFLRADAIEVLRAAPERIPAPCPWSGPGRCGGCDWQHVDLAGQRALKKDVILEQFSRLTRLDLTAHLGRELEVEAVQGDQDGLGWRTRVEFAVDEGGRPGLRRHRSHDIVPVDTCLIADPRVLDTGVLSTTHPGSTAVDVVAPSVGEPVVVEVPHGPVPVVRERVILADRELELEVSSRGFWQVHPGAARTFVSTVLDWLDPRPGDQVLDLYAGVGVFAAAFAEVVGDRGSVEAVEGDRVATEHARDNLAAFPEVKVTRDRVDRAVRRMVRSKRRADLVVLDPPRTGAGRQVCRDVAGLGPRTIGYVACDPAALARDVGYLIEHGYALRDVRAFDAFPMTHHMELVAVLDAP</sequence>
<accession>A0ABY4YYT4</accession>
<keyword evidence="1 4" id="KW-0489">Methyltransferase</keyword>
<dbReference type="Gene3D" id="2.40.50.140">
    <property type="entry name" value="Nucleic acid-binding proteins"/>
    <property type="match status" value="1"/>
</dbReference>
<dbReference type="Pfam" id="PF01938">
    <property type="entry name" value="TRAM"/>
    <property type="match status" value="1"/>
</dbReference>
<protein>
    <submittedName>
        <fullName evidence="7">TRAM domain-containing protein</fullName>
    </submittedName>
</protein>